<evidence type="ECO:0000313" key="2">
    <source>
        <dbReference type="Proteomes" id="UP000824111"/>
    </source>
</evidence>
<dbReference type="AlphaFoldDB" id="A0A9D1LTG7"/>
<protein>
    <submittedName>
        <fullName evidence="1">DUF1292 domain-containing protein</fullName>
    </submittedName>
</protein>
<reference evidence="1" key="1">
    <citation type="submission" date="2020-10" db="EMBL/GenBank/DDBJ databases">
        <authorList>
            <person name="Gilroy R."/>
        </authorList>
    </citation>
    <scope>NUCLEOTIDE SEQUENCE</scope>
    <source>
        <strain evidence="1">ChiSjej4B22-9803</strain>
    </source>
</reference>
<dbReference type="InterPro" id="IPR009711">
    <property type="entry name" value="UPF0473"/>
</dbReference>
<dbReference type="Proteomes" id="UP000824111">
    <property type="component" value="Unassembled WGS sequence"/>
</dbReference>
<sequence>MNEVKQMEDNIIILEDDKGNQIEFAAIDVYEYNGNTYFALLEVMEAGEETDEVLIMRVENADSEEDAELVAVEDEAELEAAFAEFLRRDEEMSE</sequence>
<dbReference type="EMBL" id="DVND01000008">
    <property type="protein sequence ID" value="HIU47773.1"/>
    <property type="molecule type" value="Genomic_DNA"/>
</dbReference>
<accession>A0A9D1LTG7</accession>
<gene>
    <name evidence="1" type="ORF">IAB04_00250</name>
</gene>
<name>A0A9D1LTG7_9FIRM</name>
<reference evidence="1" key="2">
    <citation type="journal article" date="2021" name="PeerJ">
        <title>Extensive microbial diversity within the chicken gut microbiome revealed by metagenomics and culture.</title>
        <authorList>
            <person name="Gilroy R."/>
            <person name="Ravi A."/>
            <person name="Getino M."/>
            <person name="Pursley I."/>
            <person name="Horton D.L."/>
            <person name="Alikhan N.F."/>
            <person name="Baker D."/>
            <person name="Gharbi K."/>
            <person name="Hall N."/>
            <person name="Watson M."/>
            <person name="Adriaenssens E.M."/>
            <person name="Foster-Nyarko E."/>
            <person name="Jarju S."/>
            <person name="Secka A."/>
            <person name="Antonio M."/>
            <person name="Oren A."/>
            <person name="Chaudhuri R.R."/>
            <person name="La Ragione R."/>
            <person name="Hildebrand F."/>
            <person name="Pallen M.J."/>
        </authorList>
    </citation>
    <scope>NUCLEOTIDE SEQUENCE</scope>
    <source>
        <strain evidence="1">ChiSjej4B22-9803</strain>
    </source>
</reference>
<dbReference type="Pfam" id="PF06949">
    <property type="entry name" value="DUF1292"/>
    <property type="match status" value="1"/>
</dbReference>
<comment type="caution">
    <text evidence="1">The sequence shown here is derived from an EMBL/GenBank/DDBJ whole genome shotgun (WGS) entry which is preliminary data.</text>
</comment>
<organism evidence="1 2">
    <name type="scientific">Candidatus Avimonoglobus intestinipullorum</name>
    <dbReference type="NCBI Taxonomy" id="2840699"/>
    <lineage>
        <taxon>Bacteria</taxon>
        <taxon>Bacillati</taxon>
        <taxon>Bacillota</taxon>
        <taxon>Clostridia</taxon>
        <taxon>Eubacteriales</taxon>
        <taxon>Candidatus Avimonoglobus</taxon>
    </lineage>
</organism>
<proteinExistence type="predicted"/>
<evidence type="ECO:0000313" key="1">
    <source>
        <dbReference type="EMBL" id="HIU47773.1"/>
    </source>
</evidence>